<evidence type="ECO:0000313" key="3">
    <source>
        <dbReference type="Proteomes" id="UP000265520"/>
    </source>
</evidence>
<protein>
    <submittedName>
        <fullName evidence="2">Uncharacterized protein</fullName>
    </submittedName>
</protein>
<keyword evidence="1" id="KW-0472">Membrane</keyword>
<sequence length="78" mass="8302">ISRVGGALAAHGRTIFTLDGSFNPFWVFCPPSATPWWFSPPSLSFTSSVGLIRIGVASMVLWGCLCVLTVVVAVHCCC</sequence>
<accession>A0A392R016</accession>
<evidence type="ECO:0000256" key="1">
    <source>
        <dbReference type="SAM" id="Phobius"/>
    </source>
</evidence>
<keyword evidence="3" id="KW-1185">Reference proteome</keyword>
<keyword evidence="1" id="KW-1133">Transmembrane helix</keyword>
<organism evidence="2 3">
    <name type="scientific">Trifolium medium</name>
    <dbReference type="NCBI Taxonomy" id="97028"/>
    <lineage>
        <taxon>Eukaryota</taxon>
        <taxon>Viridiplantae</taxon>
        <taxon>Streptophyta</taxon>
        <taxon>Embryophyta</taxon>
        <taxon>Tracheophyta</taxon>
        <taxon>Spermatophyta</taxon>
        <taxon>Magnoliopsida</taxon>
        <taxon>eudicotyledons</taxon>
        <taxon>Gunneridae</taxon>
        <taxon>Pentapetalae</taxon>
        <taxon>rosids</taxon>
        <taxon>fabids</taxon>
        <taxon>Fabales</taxon>
        <taxon>Fabaceae</taxon>
        <taxon>Papilionoideae</taxon>
        <taxon>50 kb inversion clade</taxon>
        <taxon>NPAAA clade</taxon>
        <taxon>Hologalegina</taxon>
        <taxon>IRL clade</taxon>
        <taxon>Trifolieae</taxon>
        <taxon>Trifolium</taxon>
    </lineage>
</organism>
<feature type="transmembrane region" description="Helical" evidence="1">
    <location>
        <begin position="51"/>
        <end position="74"/>
    </location>
</feature>
<dbReference type="EMBL" id="LXQA010172709">
    <property type="protein sequence ID" value="MCI29454.1"/>
    <property type="molecule type" value="Genomic_DNA"/>
</dbReference>
<dbReference type="Proteomes" id="UP000265520">
    <property type="component" value="Unassembled WGS sequence"/>
</dbReference>
<reference evidence="2 3" key="1">
    <citation type="journal article" date="2018" name="Front. Plant Sci.">
        <title>Red Clover (Trifolium pratense) and Zigzag Clover (T. medium) - A Picture of Genomic Similarities and Differences.</title>
        <authorList>
            <person name="Dluhosova J."/>
            <person name="Istvanek J."/>
            <person name="Nedelnik J."/>
            <person name="Repkova J."/>
        </authorList>
    </citation>
    <scope>NUCLEOTIDE SEQUENCE [LARGE SCALE GENOMIC DNA]</scope>
    <source>
        <strain evidence="3">cv. 10/8</strain>
        <tissue evidence="2">Leaf</tissue>
    </source>
</reference>
<dbReference type="AlphaFoldDB" id="A0A392R016"/>
<feature type="non-terminal residue" evidence="2">
    <location>
        <position position="1"/>
    </location>
</feature>
<comment type="caution">
    <text evidence="2">The sequence shown here is derived from an EMBL/GenBank/DDBJ whole genome shotgun (WGS) entry which is preliminary data.</text>
</comment>
<keyword evidence="1" id="KW-0812">Transmembrane</keyword>
<name>A0A392R016_9FABA</name>
<proteinExistence type="predicted"/>
<evidence type="ECO:0000313" key="2">
    <source>
        <dbReference type="EMBL" id="MCI29454.1"/>
    </source>
</evidence>